<dbReference type="InterPro" id="IPR041522">
    <property type="entry name" value="CdaR_GGDEF"/>
</dbReference>
<dbReference type="SUPFAM" id="SSF52172">
    <property type="entry name" value="CheY-like"/>
    <property type="match status" value="1"/>
</dbReference>
<dbReference type="SMART" id="SM00342">
    <property type="entry name" value="HTH_ARAC"/>
    <property type="match status" value="1"/>
</dbReference>
<accession>A0ABT2UJ77</accession>
<comment type="caution">
    <text evidence="11">The sequence shown here is derived from an EMBL/GenBank/DDBJ whole genome shotgun (WGS) entry which is preliminary data.</text>
</comment>
<dbReference type="Pfam" id="PF12833">
    <property type="entry name" value="HTH_18"/>
    <property type="match status" value="1"/>
</dbReference>
<feature type="domain" description="Response regulatory" evidence="10">
    <location>
        <begin position="6"/>
        <end position="123"/>
    </location>
</feature>
<dbReference type="PRINTS" id="PR00032">
    <property type="entry name" value="HTHARAC"/>
</dbReference>
<dbReference type="PANTHER" id="PTHR42713:SF3">
    <property type="entry name" value="TRANSCRIPTIONAL REGULATORY PROTEIN HPTR"/>
    <property type="match status" value="1"/>
</dbReference>
<evidence type="ECO:0000256" key="7">
    <source>
        <dbReference type="ARBA" id="ARBA00023163"/>
    </source>
</evidence>
<evidence type="ECO:0000256" key="6">
    <source>
        <dbReference type="ARBA" id="ARBA00023125"/>
    </source>
</evidence>
<keyword evidence="7" id="KW-0804">Transcription</keyword>
<dbReference type="PROSITE" id="PS50110">
    <property type="entry name" value="RESPONSE_REGULATORY"/>
    <property type="match status" value="1"/>
</dbReference>
<organism evidence="11 12">
    <name type="scientific">Paenibacillus baimaensis</name>
    <dbReference type="NCBI Taxonomy" id="2982185"/>
    <lineage>
        <taxon>Bacteria</taxon>
        <taxon>Bacillati</taxon>
        <taxon>Bacillota</taxon>
        <taxon>Bacilli</taxon>
        <taxon>Bacillales</taxon>
        <taxon>Paenibacillaceae</taxon>
        <taxon>Paenibacillus</taxon>
    </lineage>
</organism>
<evidence type="ECO:0000313" key="12">
    <source>
        <dbReference type="Proteomes" id="UP001652445"/>
    </source>
</evidence>
<gene>
    <name evidence="11" type="ORF">OB236_21570</name>
</gene>
<proteinExistence type="predicted"/>
<dbReference type="InterPro" id="IPR009057">
    <property type="entry name" value="Homeodomain-like_sf"/>
</dbReference>
<keyword evidence="2" id="KW-0963">Cytoplasm</keyword>
<dbReference type="Gene3D" id="3.40.50.2300">
    <property type="match status" value="1"/>
</dbReference>
<dbReference type="InterPro" id="IPR051552">
    <property type="entry name" value="HptR"/>
</dbReference>
<evidence type="ECO:0000256" key="5">
    <source>
        <dbReference type="ARBA" id="ARBA00023015"/>
    </source>
</evidence>
<dbReference type="SMART" id="SM00448">
    <property type="entry name" value="REC"/>
    <property type="match status" value="1"/>
</dbReference>
<reference evidence="11 12" key="1">
    <citation type="submission" date="2022-09" db="EMBL/GenBank/DDBJ databases">
        <authorList>
            <person name="Han X.L."/>
            <person name="Wang Q."/>
            <person name="Lu T."/>
        </authorList>
    </citation>
    <scope>NUCLEOTIDE SEQUENCE [LARGE SCALE GENOMIC DNA]</scope>
    <source>
        <strain evidence="11 12">WQ 127069</strain>
    </source>
</reference>
<evidence type="ECO:0000256" key="1">
    <source>
        <dbReference type="ARBA" id="ARBA00004496"/>
    </source>
</evidence>
<dbReference type="Pfam" id="PF00072">
    <property type="entry name" value="Response_reg"/>
    <property type="match status" value="1"/>
</dbReference>
<sequence length="547" mass="61965">MSSIYKVVLVDDEPIILRSLKVALPWEEMQMQIVGEAANGEQGLQLIQAHKPDVVISDIRMPVMDGISMMKEALHQQPSLVFVLLSGYGEFEYAREALRYGASDYLLKPVDHEELETVMREARSRLEQEAERQSEKDYLTRSAQALSSLLRERLISSMLEGNNKPYNPTYWLQGWDLEHPYVMLVVGFDDTLEVNRWSQEDRRLWFFAVGNVLSEYGGKRGALTVFPFRSGEWVLLLQNSNMQETEQTAGEIITLVKICTKLSCSVGISRQHSGLDALFACYRSAQQALLARFTGGRERVYVDADTASASAWLQEAEAGGASADRSASAALLHWEQRLTEAVAGFDRSRISILLEELINELRNKSKGQEDAAAMMIELVVGISRRLSDLSEEPLMSIKELISHIPLCGTLDELELLLRQSLLEHTGRTLRVSAREDEVRTIQKAIEYISGRFHHDLSIDEVSEFIGLSCSHFCVLFKKESGVTFLEYVTKLRIERACSILRNTDVKVYQIAPLVGYQDAKYFTQVFRKMIGMTPSEYRTTIQVEAEH</sequence>
<dbReference type="InterPro" id="IPR001789">
    <property type="entry name" value="Sig_transdc_resp-reg_receiver"/>
</dbReference>
<evidence type="ECO:0000313" key="11">
    <source>
        <dbReference type="EMBL" id="MCU6794704.1"/>
    </source>
</evidence>
<dbReference type="PANTHER" id="PTHR42713">
    <property type="entry name" value="HISTIDINE KINASE-RELATED"/>
    <property type="match status" value="1"/>
</dbReference>
<keyword evidence="4" id="KW-0902">Two-component regulatory system</keyword>
<evidence type="ECO:0000256" key="8">
    <source>
        <dbReference type="PROSITE-ProRule" id="PRU00169"/>
    </source>
</evidence>
<dbReference type="EMBL" id="JAOQIO010000084">
    <property type="protein sequence ID" value="MCU6794704.1"/>
    <property type="molecule type" value="Genomic_DNA"/>
</dbReference>
<evidence type="ECO:0000256" key="2">
    <source>
        <dbReference type="ARBA" id="ARBA00022490"/>
    </source>
</evidence>
<feature type="domain" description="HTH araC/xylS-type" evidence="9">
    <location>
        <begin position="442"/>
        <end position="540"/>
    </location>
</feature>
<keyword evidence="3 8" id="KW-0597">Phosphoprotein</keyword>
<keyword evidence="12" id="KW-1185">Reference proteome</keyword>
<dbReference type="Pfam" id="PF17853">
    <property type="entry name" value="GGDEF_2"/>
    <property type="match status" value="1"/>
</dbReference>
<evidence type="ECO:0000259" key="10">
    <source>
        <dbReference type="PROSITE" id="PS50110"/>
    </source>
</evidence>
<dbReference type="Proteomes" id="UP001652445">
    <property type="component" value="Unassembled WGS sequence"/>
</dbReference>
<feature type="modified residue" description="4-aspartylphosphate" evidence="8">
    <location>
        <position position="58"/>
    </location>
</feature>
<dbReference type="InterPro" id="IPR011006">
    <property type="entry name" value="CheY-like_superfamily"/>
</dbReference>
<evidence type="ECO:0000256" key="3">
    <source>
        <dbReference type="ARBA" id="ARBA00022553"/>
    </source>
</evidence>
<dbReference type="InterPro" id="IPR018060">
    <property type="entry name" value="HTH_AraC"/>
</dbReference>
<dbReference type="PROSITE" id="PS01124">
    <property type="entry name" value="HTH_ARAC_FAMILY_2"/>
    <property type="match status" value="1"/>
</dbReference>
<protein>
    <submittedName>
        <fullName evidence="11">Response regulator</fullName>
    </submittedName>
</protein>
<evidence type="ECO:0000259" key="9">
    <source>
        <dbReference type="PROSITE" id="PS01124"/>
    </source>
</evidence>
<comment type="subcellular location">
    <subcellularLocation>
        <location evidence="1">Cytoplasm</location>
    </subcellularLocation>
</comment>
<keyword evidence="5" id="KW-0805">Transcription regulation</keyword>
<evidence type="ECO:0000256" key="4">
    <source>
        <dbReference type="ARBA" id="ARBA00023012"/>
    </source>
</evidence>
<dbReference type="InterPro" id="IPR020449">
    <property type="entry name" value="Tscrpt_reg_AraC-type_HTH"/>
</dbReference>
<dbReference type="SUPFAM" id="SSF46689">
    <property type="entry name" value="Homeodomain-like"/>
    <property type="match status" value="2"/>
</dbReference>
<dbReference type="Gene3D" id="1.10.10.60">
    <property type="entry name" value="Homeodomain-like"/>
    <property type="match status" value="2"/>
</dbReference>
<name>A0ABT2UJ77_9BACL</name>
<dbReference type="CDD" id="cd17536">
    <property type="entry name" value="REC_YesN-like"/>
    <property type="match status" value="1"/>
</dbReference>
<keyword evidence="6" id="KW-0238">DNA-binding</keyword>
<dbReference type="RefSeq" id="WP_262685810.1">
    <property type="nucleotide sequence ID" value="NZ_JAOQIO010000084.1"/>
</dbReference>